<evidence type="ECO:0000256" key="1">
    <source>
        <dbReference type="SAM" id="Coils"/>
    </source>
</evidence>
<dbReference type="SUPFAM" id="SSF82185">
    <property type="entry name" value="Histone H3 K4-specific methyltransferase SET7/9 N-terminal domain"/>
    <property type="match status" value="2"/>
</dbReference>
<keyword evidence="1" id="KW-0175">Coiled coil</keyword>
<keyword evidence="3" id="KW-1185">Reference proteome</keyword>
<gene>
    <name evidence="2" type="ORF">F387_00612</name>
</gene>
<comment type="caution">
    <text evidence="2">The sequence shown here is derived from an EMBL/GenBank/DDBJ whole genome shotgun (WGS) entry which is preliminary data.</text>
</comment>
<dbReference type="HOGENOM" id="CLU_943177_0_0_6"/>
<proteinExistence type="predicted"/>
<dbReference type="AlphaFoldDB" id="L8XV22"/>
<sequence>MLKKSLIGLAIITVLGGGYFGYSQYQDYQKREYARLLQERNQSIRKMIEENRQDAINRKLEEEARLERIAKGEGKVEKIVTHYDTGEKKEEYVLLEGRKEGKYILWYKNGLISSEASYRNGFLVGERKNYFDNSQHTISSISQYDRTDENRSFGEHNTQWYINGNKREESYKNSRLLEKEYRKSWREDGTLKYETFFDPDLDLTVVIGYYPSGEPQYKYFEDRYQAKQQKTTYWYKSGKKYFEANYKDRLIQGIATYWYESGRKYAEILFDDFGYANGWCQQWDENGVLIRKAFLQNNREQHSREAVNYRPDVKCQKVPPLKDFDQI</sequence>
<evidence type="ECO:0000313" key="2">
    <source>
        <dbReference type="EMBL" id="ELV07883.1"/>
    </source>
</evidence>
<accession>L8XV22</accession>
<reference evidence="2 3" key="1">
    <citation type="journal article" date="2013" name="Genome Announc.">
        <title>Complete Genome Sequence of Wohlfahrtiimonas chitiniclastica Strain SH04, Isolated from Chrysomya megacephala Collected from Pudong International Airport in China.</title>
        <authorList>
            <person name="Cao X.M."/>
            <person name="Chen T."/>
            <person name="Xu L.Z."/>
            <person name="Yao L.S."/>
            <person name="Qi J."/>
            <person name="Zhang X.L."/>
            <person name="Yan Q.L."/>
            <person name="Deng Y.H."/>
            <person name="Guo T.Y."/>
            <person name="Wang J."/>
            <person name="Hu K.X."/>
            <person name="Xu B.L."/>
        </authorList>
    </citation>
    <scope>NUCLEOTIDE SEQUENCE [LARGE SCALE GENOMIC DNA]</scope>
    <source>
        <strain evidence="2 3">SH04</strain>
    </source>
</reference>
<evidence type="ECO:0000313" key="3">
    <source>
        <dbReference type="Proteomes" id="UP000011617"/>
    </source>
</evidence>
<dbReference type="Gene3D" id="2.20.110.10">
    <property type="entry name" value="Histone H3 K4-specific methyltransferase SET7/9 N-terminal domain"/>
    <property type="match status" value="1"/>
</dbReference>
<dbReference type="RefSeq" id="WP_008315648.1">
    <property type="nucleotide sequence ID" value="NZ_KB372780.1"/>
</dbReference>
<dbReference type="Proteomes" id="UP000011617">
    <property type="component" value="Unassembled WGS sequence"/>
</dbReference>
<feature type="coiled-coil region" evidence="1">
    <location>
        <begin position="34"/>
        <end position="65"/>
    </location>
</feature>
<dbReference type="PATRIC" id="fig|1261130.3.peg.1036"/>
<dbReference type="Gene3D" id="3.90.930.1">
    <property type="match status" value="1"/>
</dbReference>
<name>L8XV22_9GAMM</name>
<dbReference type="EMBL" id="AOBV01000007">
    <property type="protein sequence ID" value="ELV07883.1"/>
    <property type="molecule type" value="Genomic_DNA"/>
</dbReference>
<organism evidence="2 3">
    <name type="scientific">Wohlfahrtiimonas chitiniclastica SH04</name>
    <dbReference type="NCBI Taxonomy" id="1261130"/>
    <lineage>
        <taxon>Bacteria</taxon>
        <taxon>Pseudomonadati</taxon>
        <taxon>Pseudomonadota</taxon>
        <taxon>Gammaproteobacteria</taxon>
        <taxon>Cardiobacteriales</taxon>
        <taxon>Ignatzschineriaceae</taxon>
        <taxon>Wohlfahrtiimonas</taxon>
    </lineage>
</organism>
<dbReference type="GeneID" id="58264124"/>
<protein>
    <submittedName>
        <fullName evidence="2">Uncharacterized protein</fullName>
    </submittedName>
</protein>
<dbReference type="OrthoDB" id="7063312at2"/>